<sequence>MAESQEEDRNKSDKMIEVLNKNMDMMNTINQNIVNLIEQTKEMNKLLVSETKANKIQFAMKRCEVGAFEYYENGRHSRTQVLVGNILDSFFRGNGHYLLQEATVENPYYHRGKAPEDDKKAFCDKIVAQMELVLGHKPQVTDGGSGKFAIYY</sequence>
<evidence type="ECO:0000313" key="1">
    <source>
        <dbReference type="EMBL" id="CAJ1959380.1"/>
    </source>
</evidence>
<proteinExistence type="predicted"/>
<gene>
    <name evidence="1" type="ORF">CYCCA115_LOCUS17802</name>
</gene>
<comment type="caution">
    <text evidence="1">The sequence shown here is derived from an EMBL/GenBank/DDBJ whole genome shotgun (WGS) entry which is preliminary data.</text>
</comment>
<reference evidence="1" key="1">
    <citation type="submission" date="2023-08" db="EMBL/GenBank/DDBJ databases">
        <authorList>
            <person name="Audoor S."/>
            <person name="Bilcke G."/>
        </authorList>
    </citation>
    <scope>NUCLEOTIDE SEQUENCE</scope>
</reference>
<keyword evidence="2" id="KW-1185">Reference proteome</keyword>
<accession>A0AAD2G0W1</accession>
<organism evidence="1 2">
    <name type="scientific">Cylindrotheca closterium</name>
    <dbReference type="NCBI Taxonomy" id="2856"/>
    <lineage>
        <taxon>Eukaryota</taxon>
        <taxon>Sar</taxon>
        <taxon>Stramenopiles</taxon>
        <taxon>Ochrophyta</taxon>
        <taxon>Bacillariophyta</taxon>
        <taxon>Bacillariophyceae</taxon>
        <taxon>Bacillariophycidae</taxon>
        <taxon>Bacillariales</taxon>
        <taxon>Bacillariaceae</taxon>
        <taxon>Cylindrotheca</taxon>
    </lineage>
</organism>
<dbReference type="AlphaFoldDB" id="A0AAD2G0W1"/>
<name>A0AAD2G0W1_9STRA</name>
<evidence type="ECO:0000313" key="2">
    <source>
        <dbReference type="Proteomes" id="UP001295423"/>
    </source>
</evidence>
<protein>
    <submittedName>
        <fullName evidence="1">Uncharacterized protein</fullName>
    </submittedName>
</protein>
<dbReference type="EMBL" id="CAKOGP040001992">
    <property type="protein sequence ID" value="CAJ1959380.1"/>
    <property type="molecule type" value="Genomic_DNA"/>
</dbReference>
<dbReference type="Proteomes" id="UP001295423">
    <property type="component" value="Unassembled WGS sequence"/>
</dbReference>